<dbReference type="GO" id="GO:0047617">
    <property type="term" value="F:fatty acyl-CoA hydrolase activity"/>
    <property type="evidence" value="ECO:0007669"/>
    <property type="project" value="TreeGrafter"/>
</dbReference>
<organism evidence="1 2">
    <name type="scientific">Dietzia timorensis</name>
    <dbReference type="NCBI Taxonomy" id="499555"/>
    <lineage>
        <taxon>Bacteria</taxon>
        <taxon>Bacillati</taxon>
        <taxon>Actinomycetota</taxon>
        <taxon>Actinomycetes</taxon>
        <taxon>Mycobacteriales</taxon>
        <taxon>Dietziaceae</taxon>
        <taxon>Dietzia</taxon>
    </lineage>
</organism>
<dbReference type="InterPro" id="IPR029069">
    <property type="entry name" value="HotDog_dom_sf"/>
</dbReference>
<keyword evidence="2" id="KW-1185">Reference proteome</keyword>
<gene>
    <name evidence="1" type="ORF">BJL86_1170</name>
</gene>
<dbReference type="Proteomes" id="UP000186104">
    <property type="component" value="Chromosome"/>
</dbReference>
<dbReference type="CDD" id="cd00586">
    <property type="entry name" value="4HBT"/>
    <property type="match status" value="1"/>
</dbReference>
<dbReference type="OrthoDB" id="9799036at2"/>
<name>A0A173LKX9_9ACTN</name>
<sequence>MDAEVFETTVPLRWSDQDLNRHVNHARIITLLEEARIPWLFTPGLPTESLGHGAVMTDMSVQYRGQVMHAPGPVTVRMWVTELRAAYFRSSYELRNADTPQDRPAEVTCQCTIAAFDLETQRPRRLPKPARDYLRTFLHQEADEG</sequence>
<evidence type="ECO:0008006" key="3">
    <source>
        <dbReference type="Google" id="ProtNLM"/>
    </source>
</evidence>
<dbReference type="SUPFAM" id="SSF54637">
    <property type="entry name" value="Thioesterase/thiol ester dehydrase-isomerase"/>
    <property type="match status" value="1"/>
</dbReference>
<dbReference type="EMBL" id="CP015961">
    <property type="protein sequence ID" value="ANI91957.1"/>
    <property type="molecule type" value="Genomic_DNA"/>
</dbReference>
<evidence type="ECO:0000313" key="2">
    <source>
        <dbReference type="Proteomes" id="UP000186104"/>
    </source>
</evidence>
<reference evidence="1 2" key="1">
    <citation type="submission" date="2016-06" db="EMBL/GenBank/DDBJ databases">
        <title>Complete genome sequence of a saline-alkali tolerant type strain Dietzia timorensis ID05-A0528T.</title>
        <authorList>
            <person name="Wu X."/>
        </authorList>
    </citation>
    <scope>NUCLEOTIDE SEQUENCE [LARGE SCALE GENOMIC DNA]</scope>
    <source>
        <strain evidence="1 2">ID05-A0528</strain>
    </source>
</reference>
<protein>
    <recommendedName>
        <fullName evidence="3">Thioesterase domain-containing protein</fullName>
    </recommendedName>
</protein>
<evidence type="ECO:0000313" key="1">
    <source>
        <dbReference type="EMBL" id="ANI91957.1"/>
    </source>
</evidence>
<proteinExistence type="predicted"/>
<dbReference type="PANTHER" id="PTHR31793">
    <property type="entry name" value="4-HYDROXYBENZOYL-COA THIOESTERASE FAMILY MEMBER"/>
    <property type="match status" value="1"/>
</dbReference>
<dbReference type="Gene3D" id="3.10.129.10">
    <property type="entry name" value="Hotdog Thioesterase"/>
    <property type="match status" value="1"/>
</dbReference>
<dbReference type="Pfam" id="PF13279">
    <property type="entry name" value="4HBT_2"/>
    <property type="match status" value="1"/>
</dbReference>
<dbReference type="AlphaFoldDB" id="A0A173LKX9"/>
<accession>A0A173LKX9</accession>
<dbReference type="RefSeq" id="WP_067477291.1">
    <property type="nucleotide sequence ID" value="NZ_CP015961.1"/>
</dbReference>
<dbReference type="STRING" id="499555.BJL86_1170"/>
<dbReference type="PANTHER" id="PTHR31793:SF24">
    <property type="entry name" value="LONG-CHAIN ACYL-COA THIOESTERASE FADM"/>
    <property type="match status" value="1"/>
</dbReference>
<dbReference type="InterPro" id="IPR050563">
    <property type="entry name" value="4-hydroxybenzoyl-CoA_TE"/>
</dbReference>
<dbReference type="KEGG" id="dtm:BJL86_1170"/>